<evidence type="ECO:0000256" key="1">
    <source>
        <dbReference type="SAM" id="MobiDB-lite"/>
    </source>
</evidence>
<organism evidence="3 4">
    <name type="scientific">Streptomyces bangladeshensis</name>
    <dbReference type="NCBI Taxonomy" id="295352"/>
    <lineage>
        <taxon>Bacteria</taxon>
        <taxon>Bacillati</taxon>
        <taxon>Actinomycetota</taxon>
        <taxon>Actinomycetes</taxon>
        <taxon>Kitasatosporales</taxon>
        <taxon>Streptomycetaceae</taxon>
        <taxon>Streptomyces</taxon>
    </lineage>
</organism>
<keyword evidence="4" id="KW-1185">Reference proteome</keyword>
<gene>
    <name evidence="3" type="ORF">GCM10009787_27690</name>
</gene>
<comment type="caution">
    <text evidence="3">The sequence shown here is derived from an EMBL/GenBank/DDBJ whole genome shotgun (WGS) entry which is preliminary data.</text>
</comment>
<name>A0ABN3BGD6_9ACTN</name>
<sequence length="328" mass="35108">MAYLSAPVDARRARRAALAGGALLLAALTACSSSSPKPPEPPEPPALGAVPRTVGVEHLRLPVERYMLSPHQALTLDEASDAAVRACMRRLSVPYPPPARSVADPAERRQAVNGYTVLYRRYGLTDAAEARTWGYHAPTAAGRSPSKSAQPKPPSSAARGVLTGVDTSGAPLTAHRGRPVPRGGCLGEAERLLGAAGPQGPGTDPEGIVARIKADSFERSMADPRVRKVFSAWSACMRSRGFEMSTPMDEVPSANAERPSREEIAQARADVACKERTNLVGVWFAVESAYQKAAIEEHGTELEKVTTAREKTVRALDRLTHSSFRERS</sequence>
<protein>
    <recommendedName>
        <fullName evidence="5">Lipoprotein</fullName>
    </recommendedName>
</protein>
<feature type="signal peptide" evidence="2">
    <location>
        <begin position="1"/>
        <end position="32"/>
    </location>
</feature>
<feature type="compositionally biased region" description="Low complexity" evidence="1">
    <location>
        <begin position="144"/>
        <end position="158"/>
    </location>
</feature>
<evidence type="ECO:0000313" key="4">
    <source>
        <dbReference type="Proteomes" id="UP001501391"/>
    </source>
</evidence>
<dbReference type="RefSeq" id="WP_346162761.1">
    <property type="nucleotide sequence ID" value="NZ_BAAAOQ010000008.1"/>
</dbReference>
<keyword evidence="2" id="KW-0732">Signal</keyword>
<evidence type="ECO:0008006" key="5">
    <source>
        <dbReference type="Google" id="ProtNLM"/>
    </source>
</evidence>
<feature type="region of interest" description="Disordered" evidence="1">
    <location>
        <begin position="139"/>
        <end position="185"/>
    </location>
</feature>
<accession>A0ABN3BGD6</accession>
<evidence type="ECO:0000256" key="2">
    <source>
        <dbReference type="SAM" id="SignalP"/>
    </source>
</evidence>
<dbReference type="EMBL" id="BAAAOQ010000008">
    <property type="protein sequence ID" value="GAA2195857.1"/>
    <property type="molecule type" value="Genomic_DNA"/>
</dbReference>
<proteinExistence type="predicted"/>
<reference evidence="3 4" key="1">
    <citation type="journal article" date="2019" name="Int. J. Syst. Evol. Microbiol.">
        <title>The Global Catalogue of Microorganisms (GCM) 10K type strain sequencing project: providing services to taxonomists for standard genome sequencing and annotation.</title>
        <authorList>
            <consortium name="The Broad Institute Genomics Platform"/>
            <consortium name="The Broad Institute Genome Sequencing Center for Infectious Disease"/>
            <person name="Wu L."/>
            <person name="Ma J."/>
        </authorList>
    </citation>
    <scope>NUCLEOTIDE SEQUENCE [LARGE SCALE GENOMIC DNA]</scope>
    <source>
        <strain evidence="3 4">JCM 14924</strain>
    </source>
</reference>
<dbReference type="Proteomes" id="UP001501391">
    <property type="component" value="Unassembled WGS sequence"/>
</dbReference>
<evidence type="ECO:0000313" key="3">
    <source>
        <dbReference type="EMBL" id="GAA2195857.1"/>
    </source>
</evidence>
<feature type="chain" id="PRO_5047200875" description="Lipoprotein" evidence="2">
    <location>
        <begin position="33"/>
        <end position="328"/>
    </location>
</feature>